<accession>A0AA41UC66</accession>
<dbReference type="PANTHER" id="PTHR11365">
    <property type="entry name" value="5-OXOPROLINASE RELATED"/>
    <property type="match status" value="1"/>
</dbReference>
<keyword evidence="5" id="KW-1185">Reference proteome</keyword>
<dbReference type="AlphaFoldDB" id="A0AA41UC66"/>
<protein>
    <submittedName>
        <fullName evidence="4">Hydantoinase/oxoprolinase family protein</fullName>
    </submittedName>
</protein>
<dbReference type="GO" id="GO:0006749">
    <property type="term" value="P:glutathione metabolic process"/>
    <property type="evidence" value="ECO:0007669"/>
    <property type="project" value="TreeGrafter"/>
</dbReference>
<gene>
    <name evidence="4" type="ORF">ML536_13900</name>
</gene>
<name>A0AA41UC66_9HYPH</name>
<dbReference type="InterPro" id="IPR045079">
    <property type="entry name" value="Oxoprolinase-like"/>
</dbReference>
<dbReference type="RefSeq" id="WP_281736227.1">
    <property type="nucleotide sequence ID" value="NZ_JAKETQ010000001.1"/>
</dbReference>
<dbReference type="Pfam" id="PF01968">
    <property type="entry name" value="Hydantoinase_A"/>
    <property type="match status" value="1"/>
</dbReference>
<feature type="domain" description="Hydantoinase/oxoprolinase N-terminal" evidence="2">
    <location>
        <begin position="14"/>
        <end position="190"/>
    </location>
</feature>
<dbReference type="InterPro" id="IPR002821">
    <property type="entry name" value="Hydantoinase_A"/>
</dbReference>
<dbReference type="InterPro" id="IPR008040">
    <property type="entry name" value="Hydant_A_N"/>
</dbReference>
<dbReference type="GO" id="GO:0017168">
    <property type="term" value="F:5-oxoprolinase (ATP-hydrolyzing) activity"/>
    <property type="evidence" value="ECO:0007669"/>
    <property type="project" value="TreeGrafter"/>
</dbReference>
<evidence type="ECO:0000259" key="3">
    <source>
        <dbReference type="Pfam" id="PF19278"/>
    </source>
</evidence>
<dbReference type="SUPFAM" id="SSF53067">
    <property type="entry name" value="Actin-like ATPase domain"/>
    <property type="match status" value="1"/>
</dbReference>
<dbReference type="GO" id="GO:0005829">
    <property type="term" value="C:cytosol"/>
    <property type="evidence" value="ECO:0007669"/>
    <property type="project" value="TreeGrafter"/>
</dbReference>
<dbReference type="Proteomes" id="UP001156140">
    <property type="component" value="Unassembled WGS sequence"/>
</dbReference>
<dbReference type="Pfam" id="PF19278">
    <property type="entry name" value="Hydant_A_C"/>
    <property type="match status" value="1"/>
</dbReference>
<feature type="domain" description="Acetophenone carboxylase-like C-terminal" evidence="3">
    <location>
        <begin position="528"/>
        <end position="684"/>
    </location>
</feature>
<evidence type="ECO:0000313" key="4">
    <source>
        <dbReference type="EMBL" id="MCI0127917.1"/>
    </source>
</evidence>
<evidence type="ECO:0000259" key="1">
    <source>
        <dbReference type="Pfam" id="PF01968"/>
    </source>
</evidence>
<comment type="caution">
    <text evidence="4">The sequence shown here is derived from an EMBL/GenBank/DDBJ whole genome shotgun (WGS) entry which is preliminary data.</text>
</comment>
<dbReference type="Pfam" id="PF05378">
    <property type="entry name" value="Hydant_A_N"/>
    <property type="match status" value="1"/>
</dbReference>
<dbReference type="InterPro" id="IPR049517">
    <property type="entry name" value="ACX-like_C"/>
</dbReference>
<proteinExistence type="predicted"/>
<dbReference type="InterPro" id="IPR043129">
    <property type="entry name" value="ATPase_NBD"/>
</dbReference>
<feature type="domain" description="Hydantoinase A/oxoprolinase" evidence="1">
    <location>
        <begin position="214"/>
        <end position="504"/>
    </location>
</feature>
<evidence type="ECO:0000259" key="2">
    <source>
        <dbReference type="Pfam" id="PF05378"/>
    </source>
</evidence>
<sequence length="697" mass="74076">MTDQSPIHPQTGCRIGIDVGGTFTDFVLADAATGAITIFKEPSVPQDPSASVERGLPKLLERAGRRPEDVRLIVHGTTIGLNAVIQRRGAKMGLVVSRGMRGVLEIGRSQMPNAFSYLVDKEEPLVRRRLVLETATRILEDGSIEQSAIDAELDAIADTFRAAGVEAVGILLLHSYRRPDVELDLAARLKQRLPNVEVTASAAIWPEQREYERGLVALMNAYVQPIMSSYLERLDRRVKALGIAAPIYITANNGGTLSLATAAERPIDTLLSGPASGVVAAAVSASASGVDRVVTVDMGGTSADMSVIVAGEPEMTNSTHIGDFPIILPVVNVSAIGAGGGSIVWVDDYGVLKIGPASAGADPGPVCYGRGGTEPTVTDCYLVSGFIDPERFVGGRMRLDIEAARAALDRIGARIGLPEGPDRAARAAETALRVTTAVMTAELSKGIAQRGQDLRSFTLLPFGGAGPTQANLIADTAGLSRMIVPARPGTLCALGAIMADVKRDYVRTAFFDLSEDATAGSHIAELVAGLARDAGTWIDGEGDLLTRHDFLVSFDMRYHGQAFNLPVVAQWNGESVDIAAAIEDFHRAHERLYHFRDLEASVEITTIRLRVTGYVEPIRSAAAGGERTAPVLGARDLYWKGVAHRATVLSRNSLAVGDTFEGPAILEQEDTTIVVLPGWHGRVDPAGNLIIDKAGPR</sequence>
<reference evidence="4" key="1">
    <citation type="submission" date="2022-03" db="EMBL/GenBank/DDBJ databases">
        <title>The complete genome sequence of a Methyloterrigena soli.</title>
        <authorList>
            <person name="Zi Z."/>
        </authorList>
    </citation>
    <scope>NUCLEOTIDE SEQUENCE</scope>
    <source>
        <strain evidence="4">M48</strain>
    </source>
</reference>
<dbReference type="EMBL" id="JALAZD010000001">
    <property type="protein sequence ID" value="MCI0127917.1"/>
    <property type="molecule type" value="Genomic_DNA"/>
</dbReference>
<organism evidence="4 5">
    <name type="scientific">Paradevosia shaoguanensis</name>
    <dbReference type="NCBI Taxonomy" id="1335043"/>
    <lineage>
        <taxon>Bacteria</taxon>
        <taxon>Pseudomonadati</taxon>
        <taxon>Pseudomonadota</taxon>
        <taxon>Alphaproteobacteria</taxon>
        <taxon>Hyphomicrobiales</taxon>
        <taxon>Devosiaceae</taxon>
        <taxon>Paradevosia</taxon>
    </lineage>
</organism>
<evidence type="ECO:0000313" key="5">
    <source>
        <dbReference type="Proteomes" id="UP001156140"/>
    </source>
</evidence>
<dbReference type="PANTHER" id="PTHR11365:SF23">
    <property type="entry name" value="HYPOTHETICAL 5-OXOPROLINASE (EUROFUNG)-RELATED"/>
    <property type="match status" value="1"/>
</dbReference>